<comment type="caution">
    <text evidence="2">The sequence shown here is derived from an EMBL/GenBank/DDBJ whole genome shotgun (WGS) entry which is preliminary data.</text>
</comment>
<evidence type="ECO:0000313" key="2">
    <source>
        <dbReference type="EMBL" id="MBB2176718.1"/>
    </source>
</evidence>
<reference evidence="2 3" key="1">
    <citation type="submission" date="2020-04" db="EMBL/GenBank/DDBJ databases">
        <title>Description of novel Gluconacetobacter.</title>
        <authorList>
            <person name="Sombolestani A."/>
        </authorList>
    </citation>
    <scope>NUCLEOTIDE SEQUENCE [LARGE SCALE GENOMIC DNA]</scope>
    <source>
        <strain evidence="2 3">LMG 21312</strain>
    </source>
</reference>
<keyword evidence="1" id="KW-0732">Signal</keyword>
<feature type="signal peptide" evidence="1">
    <location>
        <begin position="1"/>
        <end position="25"/>
    </location>
</feature>
<dbReference type="InterPro" id="IPR016980">
    <property type="entry name" value="S-AdoMet-dep_MeTrfase_Alr7345"/>
</dbReference>
<dbReference type="Gene3D" id="3.40.50.150">
    <property type="entry name" value="Vaccinia Virus protein VP39"/>
    <property type="match status" value="1"/>
</dbReference>
<dbReference type="AlphaFoldDB" id="A0A7W4J8L8"/>
<dbReference type="Proteomes" id="UP000561066">
    <property type="component" value="Unassembled WGS sequence"/>
</dbReference>
<evidence type="ECO:0000256" key="1">
    <source>
        <dbReference type="SAM" id="SignalP"/>
    </source>
</evidence>
<dbReference type="RefSeq" id="WP_182944059.1">
    <property type="nucleotide sequence ID" value="NZ_JABEQH010000016.1"/>
</dbReference>
<dbReference type="EMBL" id="JABEQH010000016">
    <property type="protein sequence ID" value="MBB2176718.1"/>
    <property type="molecule type" value="Genomic_DNA"/>
</dbReference>
<dbReference type="InterPro" id="IPR029063">
    <property type="entry name" value="SAM-dependent_MTases_sf"/>
</dbReference>
<keyword evidence="2" id="KW-0489">Methyltransferase</keyword>
<dbReference type="SUPFAM" id="SSF53335">
    <property type="entry name" value="S-adenosyl-L-methionine-dependent methyltransferases"/>
    <property type="match status" value="1"/>
</dbReference>
<accession>A0A7W4J8L8</accession>
<protein>
    <submittedName>
        <fullName evidence="2">Class I SAM-dependent methyltransferase</fullName>
    </submittedName>
</protein>
<proteinExistence type="predicted"/>
<dbReference type="GO" id="GO:0008168">
    <property type="term" value="F:methyltransferase activity"/>
    <property type="evidence" value="ECO:0007669"/>
    <property type="project" value="UniProtKB-KW"/>
</dbReference>
<evidence type="ECO:0000313" key="3">
    <source>
        <dbReference type="Proteomes" id="UP000561066"/>
    </source>
</evidence>
<sequence length="261" mass="27566">MAARRSFVIFAVVAALGAGVVPASAQSALSLSRRGTSVGIAAALGNRDRPEADRAADANRKPAGLLAFAGLRRGMNVADIMPGKGYFTRIFSNVVGADGHVWAVVPAERVAKKPDAADAVKAIAADAAFGNVTALVQPLDAISIPKPLDLAWTSQNYHDVYYGGGADAALALDKAVFAALRRGGIFMVVDHVANPGMSPDDVRKLHRIDPALIRRQVEAAGFHFEGESRLLANPQDTHSLTVFDPSIRGHTDQAVLKFRKP</sequence>
<dbReference type="GO" id="GO:0032259">
    <property type="term" value="P:methylation"/>
    <property type="evidence" value="ECO:0007669"/>
    <property type="project" value="UniProtKB-KW"/>
</dbReference>
<gene>
    <name evidence="2" type="ORF">HLH21_12410</name>
</gene>
<keyword evidence="3" id="KW-1185">Reference proteome</keyword>
<keyword evidence="2" id="KW-0808">Transferase</keyword>
<organism evidence="2 3">
    <name type="scientific">Gluconacetobacter johannae</name>
    <dbReference type="NCBI Taxonomy" id="112140"/>
    <lineage>
        <taxon>Bacteria</taxon>
        <taxon>Pseudomonadati</taxon>
        <taxon>Pseudomonadota</taxon>
        <taxon>Alphaproteobacteria</taxon>
        <taxon>Acetobacterales</taxon>
        <taxon>Acetobacteraceae</taxon>
        <taxon>Gluconacetobacter</taxon>
    </lineage>
</organism>
<dbReference type="PIRSF" id="PIRSF031679">
    <property type="entry name" value="Mtase_Alr7345_prd"/>
    <property type="match status" value="1"/>
</dbReference>
<name>A0A7W4J8L8_9PROT</name>
<feature type="chain" id="PRO_5031228532" evidence="1">
    <location>
        <begin position="26"/>
        <end position="261"/>
    </location>
</feature>